<evidence type="ECO:0000313" key="3">
    <source>
        <dbReference type="Proteomes" id="UP000001568"/>
    </source>
</evidence>
<dbReference type="Gramene" id="ABO98868">
    <property type="protein sequence ID" value="ABO98868"/>
    <property type="gene ID" value="OSTLU_26698"/>
</dbReference>
<dbReference type="AlphaFoldDB" id="A4S5A9"/>
<gene>
    <name evidence="2" type="ORF">OSTLU_26698</name>
</gene>
<reference evidence="2 3" key="1">
    <citation type="journal article" date="2007" name="Proc. Natl. Acad. Sci. U.S.A.">
        <title>The tiny eukaryote Ostreococcus provides genomic insights into the paradox of plankton speciation.</title>
        <authorList>
            <person name="Palenik B."/>
            <person name="Grimwood J."/>
            <person name="Aerts A."/>
            <person name="Rouze P."/>
            <person name="Salamov A."/>
            <person name="Putnam N."/>
            <person name="Dupont C."/>
            <person name="Jorgensen R."/>
            <person name="Derelle E."/>
            <person name="Rombauts S."/>
            <person name="Zhou K."/>
            <person name="Otillar R."/>
            <person name="Merchant S.S."/>
            <person name="Podell S."/>
            <person name="Gaasterland T."/>
            <person name="Napoli C."/>
            <person name="Gendler K."/>
            <person name="Manuell A."/>
            <person name="Tai V."/>
            <person name="Vallon O."/>
            <person name="Piganeau G."/>
            <person name="Jancek S."/>
            <person name="Heijde M."/>
            <person name="Jabbari K."/>
            <person name="Bowler C."/>
            <person name="Lohr M."/>
            <person name="Robbens S."/>
            <person name="Werner G."/>
            <person name="Dubchak I."/>
            <person name="Pazour G.J."/>
            <person name="Ren Q."/>
            <person name="Paulsen I."/>
            <person name="Delwiche C."/>
            <person name="Schmutz J."/>
            <person name="Rokhsar D."/>
            <person name="Van de Peer Y."/>
            <person name="Moreau H."/>
            <person name="Grigoriev I.V."/>
        </authorList>
    </citation>
    <scope>NUCLEOTIDE SEQUENCE [LARGE SCALE GENOMIC DNA]</scope>
    <source>
        <strain evidence="2 3">CCE9901</strain>
    </source>
</reference>
<dbReference type="HOGENOM" id="CLU_3127596_0_0_1"/>
<proteinExistence type="predicted"/>
<dbReference type="KEGG" id="olu:OSTLU_26698"/>
<sequence length="50" mass="5765">MIDQKARRTKSAGEGDDSKARKGNHEVHIRMWFNNTPKSSLVSSRAFVRY</sequence>
<feature type="region of interest" description="Disordered" evidence="1">
    <location>
        <begin position="1"/>
        <end position="23"/>
    </location>
</feature>
<dbReference type="GeneID" id="5004840"/>
<dbReference type="Proteomes" id="UP000001568">
    <property type="component" value="Chromosome 12"/>
</dbReference>
<dbReference type="RefSeq" id="XP_001420575.1">
    <property type="nucleotide sequence ID" value="XM_001420538.1"/>
</dbReference>
<keyword evidence="3" id="KW-1185">Reference proteome</keyword>
<evidence type="ECO:0000313" key="2">
    <source>
        <dbReference type="EMBL" id="ABO98868.1"/>
    </source>
</evidence>
<accession>A4S5A9</accession>
<protein>
    <submittedName>
        <fullName evidence="2">Uncharacterized protein</fullName>
    </submittedName>
</protein>
<evidence type="ECO:0000256" key="1">
    <source>
        <dbReference type="SAM" id="MobiDB-lite"/>
    </source>
</evidence>
<name>A4S5A9_OSTLU</name>
<dbReference type="EMBL" id="CP000592">
    <property type="protein sequence ID" value="ABO98868.1"/>
    <property type="molecule type" value="Genomic_DNA"/>
</dbReference>
<organism evidence="2 3">
    <name type="scientific">Ostreococcus lucimarinus (strain CCE9901)</name>
    <dbReference type="NCBI Taxonomy" id="436017"/>
    <lineage>
        <taxon>Eukaryota</taxon>
        <taxon>Viridiplantae</taxon>
        <taxon>Chlorophyta</taxon>
        <taxon>Mamiellophyceae</taxon>
        <taxon>Mamiellales</taxon>
        <taxon>Bathycoccaceae</taxon>
        <taxon>Ostreococcus</taxon>
    </lineage>
</organism>